<feature type="signal peptide" evidence="3">
    <location>
        <begin position="1"/>
        <end position="21"/>
    </location>
</feature>
<dbReference type="EMBL" id="JAPEVA010000080">
    <property type="protein sequence ID" value="KAJ4400994.1"/>
    <property type="molecule type" value="Genomic_DNA"/>
</dbReference>
<feature type="domain" description="GH16" evidence="4">
    <location>
        <begin position="18"/>
        <end position="285"/>
    </location>
</feature>
<feature type="chain" id="PRO_5040869346" description="GH16 domain-containing protein" evidence="3">
    <location>
        <begin position="22"/>
        <end position="941"/>
    </location>
</feature>
<dbReference type="GO" id="GO:0004553">
    <property type="term" value="F:hydrolase activity, hydrolyzing O-glycosyl compounds"/>
    <property type="evidence" value="ECO:0007669"/>
    <property type="project" value="InterPro"/>
</dbReference>
<feature type="region of interest" description="Disordered" evidence="1">
    <location>
        <begin position="384"/>
        <end position="406"/>
    </location>
</feature>
<dbReference type="PANTHER" id="PTHR10963">
    <property type="entry name" value="GLYCOSYL HYDROLASE-RELATED"/>
    <property type="match status" value="1"/>
</dbReference>
<evidence type="ECO:0000259" key="4">
    <source>
        <dbReference type="PROSITE" id="PS51762"/>
    </source>
</evidence>
<feature type="region of interest" description="Disordered" evidence="1">
    <location>
        <begin position="463"/>
        <end position="496"/>
    </location>
</feature>
<feature type="region of interest" description="Disordered" evidence="1">
    <location>
        <begin position="816"/>
        <end position="844"/>
    </location>
</feature>
<feature type="compositionally biased region" description="Low complexity" evidence="1">
    <location>
        <begin position="589"/>
        <end position="602"/>
    </location>
</feature>
<sequence>MPSLSALLGVGAATLFSVASATKYTPADTYSGSSFFDNFNFVTEEKTNGFVKYVTRDRAEKQGYISYDGGDAVFGVDYKSKLNSADGGDVGRESVRLEGKQEYNKGLFVLDLKHMPGGICGTWPAFWSLGREPWPVKGEIDIIEGVNQNTNNNFVLHTDTQCKVNGKGQTGTQALYDCALDSPSKSTGCGVTDARGSSFGKGFNAAEGGYYVTEWQAEGIKIWFFPRGSQPHSLLSDEPDTTTFGEPAASFQGDCDIEKRFLDQRFIFSNTFCGDWGGNVYAQSGCPMYKGLDGMGSCKKYVAENPDVFKDAYWRVSSFKTYNKRAITSSSSVAPSSTPHASSSSVHVSSSSAHVSSSSVVVSSSSTHVSSSSVAHSSSALSSSVAPSSSVTPTPHVSSSVYPSSTPVASSSYPADVSSSVISSSAISSSVAYSSTVPVSASSTPYNTVSSSSVVHDYSSDVSSSATETPYVSSSVSASETPYSHDISSTMSSASASETPYVSSSSSLYPSASSSYPVSSDVSSTYPYSSSSIVSSSETPYPSGSSSSAYPDVSSYPVESKSSSSTPVYSTSAPVYSVYPEGDGNGYGSKSSKTPDASSKSSEYPTISSKVPDYGNGYVAASSKSSEYSVYPTASSKSSLYDSYPVASSSAPAYGHNHPKPSYKSTPVYSDYPGLPSFTPYSTTTAYETTYVDICSTGYTTITTKVTAIQTPAPYPTTNAYYAPPGFEVTTKYCAQGCGEGPKTVTVTVPCTKCQVTSVPNKPASSSSGVPSKPTDTPYIPSQPSKPSMPEDSMTKVTATKIVTLTKVPVPESQYLATQPAASPSASTIKYPDVDAGKSKPAAPSSVVYNGSSVPVYPTGSAPAPKPVAPTGSVGGGKPVYPTVTGGSGSNVTISYGTATSKVSKPSQTGYKVPEFTGAASAVQVGGVVAGAVAAFAAMMM</sequence>
<feature type="transmembrane region" description="Helical" evidence="2">
    <location>
        <begin position="916"/>
        <end position="939"/>
    </location>
</feature>
<dbReference type="SUPFAM" id="SSF49899">
    <property type="entry name" value="Concanavalin A-like lectins/glucanases"/>
    <property type="match status" value="1"/>
</dbReference>
<keyword evidence="2" id="KW-1133">Transmembrane helix</keyword>
<dbReference type="AlphaFoldDB" id="A0A9W8Z7F8"/>
<feature type="region of interest" description="Disordered" evidence="1">
    <location>
        <begin position="584"/>
        <end position="608"/>
    </location>
</feature>
<feature type="compositionally biased region" description="Polar residues" evidence="1">
    <location>
        <begin position="758"/>
        <end position="770"/>
    </location>
</feature>
<dbReference type="PROSITE" id="PS51762">
    <property type="entry name" value="GH16_2"/>
    <property type="match status" value="1"/>
</dbReference>
<comment type="caution">
    <text evidence="5">The sequence shown here is derived from an EMBL/GenBank/DDBJ whole genome shotgun (WGS) entry which is preliminary data.</text>
</comment>
<keyword evidence="2" id="KW-0812">Transmembrane</keyword>
<dbReference type="InterPro" id="IPR000757">
    <property type="entry name" value="Beta-glucanase-like"/>
</dbReference>
<protein>
    <recommendedName>
        <fullName evidence="4">GH16 domain-containing protein</fullName>
    </recommendedName>
</protein>
<evidence type="ECO:0000256" key="1">
    <source>
        <dbReference type="SAM" id="MobiDB-lite"/>
    </source>
</evidence>
<dbReference type="GO" id="GO:0009251">
    <property type="term" value="P:glucan catabolic process"/>
    <property type="evidence" value="ECO:0007669"/>
    <property type="project" value="TreeGrafter"/>
</dbReference>
<dbReference type="InterPro" id="IPR013320">
    <property type="entry name" value="ConA-like_dom_sf"/>
</dbReference>
<proteinExistence type="predicted"/>
<accession>A0A9W8Z7F8</accession>
<dbReference type="Pfam" id="PF26113">
    <property type="entry name" value="GH16_XgeA"/>
    <property type="match status" value="1"/>
</dbReference>
<reference evidence="5" key="1">
    <citation type="submission" date="2022-10" db="EMBL/GenBank/DDBJ databases">
        <title>Tapping the CABI collections for fungal endophytes: first genome assemblies for Collariella, Neodidymelliopsis, Ascochyta clinopodiicola, Didymella pomorum, Didymosphaeria variabile, Neocosmospora piperis and Neocucurbitaria cava.</title>
        <authorList>
            <person name="Hill R."/>
        </authorList>
    </citation>
    <scope>NUCLEOTIDE SEQUENCE</scope>
    <source>
        <strain evidence="5">IMI 355091</strain>
    </source>
</reference>
<dbReference type="Proteomes" id="UP001140510">
    <property type="component" value="Unassembled WGS sequence"/>
</dbReference>
<evidence type="ECO:0000313" key="5">
    <source>
        <dbReference type="EMBL" id="KAJ4400994.1"/>
    </source>
</evidence>
<feature type="region of interest" description="Disordered" evidence="1">
    <location>
        <begin position="757"/>
        <end position="794"/>
    </location>
</feature>
<dbReference type="InterPro" id="IPR050546">
    <property type="entry name" value="Glycosyl_Hydrlase_16"/>
</dbReference>
<keyword evidence="3" id="KW-0732">Signal</keyword>
<feature type="compositionally biased region" description="Polar residues" evidence="1">
    <location>
        <begin position="466"/>
        <end position="482"/>
    </location>
</feature>
<evidence type="ECO:0000256" key="2">
    <source>
        <dbReference type="SAM" id="Phobius"/>
    </source>
</evidence>
<dbReference type="CDD" id="cd02181">
    <property type="entry name" value="GH16_fungal_Lam16A_glucanase"/>
    <property type="match status" value="1"/>
</dbReference>
<keyword evidence="2" id="KW-0472">Membrane</keyword>
<name>A0A9W8Z7F8_9PLEO</name>
<dbReference type="OrthoDB" id="192832at2759"/>
<evidence type="ECO:0000313" key="6">
    <source>
        <dbReference type="Proteomes" id="UP001140510"/>
    </source>
</evidence>
<evidence type="ECO:0000256" key="3">
    <source>
        <dbReference type="SAM" id="SignalP"/>
    </source>
</evidence>
<dbReference type="Gene3D" id="2.60.120.200">
    <property type="match status" value="1"/>
</dbReference>
<feature type="region of interest" description="Disordered" evidence="1">
    <location>
        <begin position="527"/>
        <end position="572"/>
    </location>
</feature>
<dbReference type="PANTHER" id="PTHR10963:SF24">
    <property type="entry name" value="GLYCOSIDASE C21B10.07-RELATED"/>
    <property type="match status" value="1"/>
</dbReference>
<keyword evidence="6" id="KW-1185">Reference proteome</keyword>
<dbReference type="FunFam" id="2.60.120.200:FF:000179">
    <property type="entry name" value="Unplaced genomic scaffold supercont1.19, whole genome shotgun sequence"/>
    <property type="match status" value="1"/>
</dbReference>
<organism evidence="5 6">
    <name type="scientific">Didymella pomorum</name>
    <dbReference type="NCBI Taxonomy" id="749634"/>
    <lineage>
        <taxon>Eukaryota</taxon>
        <taxon>Fungi</taxon>
        <taxon>Dikarya</taxon>
        <taxon>Ascomycota</taxon>
        <taxon>Pezizomycotina</taxon>
        <taxon>Dothideomycetes</taxon>
        <taxon>Pleosporomycetidae</taxon>
        <taxon>Pleosporales</taxon>
        <taxon>Pleosporineae</taxon>
        <taxon>Didymellaceae</taxon>
        <taxon>Didymella</taxon>
    </lineage>
</organism>
<gene>
    <name evidence="5" type="ORF">N0V91_008248</name>
</gene>